<gene>
    <name evidence="1" type="ORF">HMPREF9425_0757</name>
</gene>
<proteinExistence type="predicted"/>
<dbReference type="EMBL" id="AEVI01000030">
    <property type="protein sequence ID" value="EFX96372.1"/>
    <property type="molecule type" value="Genomic_DNA"/>
</dbReference>
<reference evidence="1 2" key="1">
    <citation type="submission" date="2011-01" db="EMBL/GenBank/DDBJ databases">
        <authorList>
            <person name="Muzny D."/>
            <person name="Qin X."/>
            <person name="Buhay C."/>
            <person name="Dugan-Rocha S."/>
            <person name="Ding Y."/>
            <person name="Chen G."/>
            <person name="Hawes A."/>
            <person name="Holder M."/>
            <person name="Jhangiani S."/>
            <person name="Johnson A."/>
            <person name="Khan Z."/>
            <person name="Li Z."/>
            <person name="Liu W."/>
            <person name="Liu X."/>
            <person name="Perez L."/>
            <person name="Shen H."/>
            <person name="Wang Q."/>
            <person name="Watt J."/>
            <person name="Xi L."/>
            <person name="Xin Y."/>
            <person name="Zhou J."/>
            <person name="Deng J."/>
            <person name="Jiang H."/>
            <person name="Liu Y."/>
            <person name="Qu J."/>
            <person name="Song X.-Z."/>
            <person name="Zhang L."/>
            <person name="Villasana D."/>
            <person name="Johnson A."/>
            <person name="Liu J."/>
            <person name="Liyanage D."/>
            <person name="Lorensuhewa L."/>
            <person name="Robinson T."/>
            <person name="Song A."/>
            <person name="Song B.-B."/>
            <person name="Dinh H."/>
            <person name="Thornton R."/>
            <person name="Coyle M."/>
            <person name="Francisco L."/>
            <person name="Jackson L."/>
            <person name="Javaid M."/>
            <person name="Korchina V."/>
            <person name="Kovar C."/>
            <person name="Mata R."/>
            <person name="Mathew T."/>
            <person name="Ngo R."/>
            <person name="Nguyen L."/>
            <person name="Nguyen N."/>
            <person name="Okwuonu G."/>
            <person name="Ongeri F."/>
            <person name="Pham C."/>
            <person name="Simmons D."/>
            <person name="Wilczek-Boney K."/>
            <person name="Hale W."/>
            <person name="Jakkamsetti A."/>
            <person name="Pham P."/>
            <person name="Ruth R."/>
            <person name="San Lucas F."/>
            <person name="Warren J."/>
            <person name="Zhang J."/>
            <person name="Zhao Z."/>
            <person name="Zhou C."/>
            <person name="Zhu D."/>
            <person name="Lee S."/>
            <person name="Bess C."/>
            <person name="Blankenburg K."/>
            <person name="Forbes L."/>
            <person name="Fu Q."/>
            <person name="Gubbala S."/>
            <person name="Hirani K."/>
            <person name="Jayaseelan J.C."/>
            <person name="Lara F."/>
            <person name="Munidasa M."/>
            <person name="Palculict T."/>
            <person name="Patil S."/>
            <person name="Pu L.-L."/>
            <person name="Saada N."/>
            <person name="Tang L."/>
            <person name="Weissenberger G."/>
            <person name="Zhu Y."/>
            <person name="Hemphill L."/>
            <person name="Shang Y."/>
            <person name="Youmans B."/>
            <person name="Ayvaz T."/>
            <person name="Ross M."/>
            <person name="Santibanez J."/>
            <person name="Aqrawi P."/>
            <person name="Gross S."/>
            <person name="Joshi V."/>
            <person name="Fowler G."/>
            <person name="Nazareth L."/>
            <person name="Reid J."/>
            <person name="Worley K."/>
            <person name="Petrosino J."/>
            <person name="Highlander S."/>
            <person name="Gibbs R."/>
        </authorList>
    </citation>
    <scope>NUCLEOTIDE SEQUENCE [LARGE SCALE GENOMIC DNA]</scope>
    <source>
        <strain evidence="1 2">ATCC 49124</strain>
    </source>
</reference>
<name>A0ABP2KJG5_STRVE</name>
<accession>A0ABP2KJG5</accession>
<evidence type="ECO:0000313" key="2">
    <source>
        <dbReference type="Proteomes" id="UP000003697"/>
    </source>
</evidence>
<protein>
    <submittedName>
        <fullName evidence="1">Uncharacterized protein</fullName>
    </submittedName>
</protein>
<comment type="caution">
    <text evidence="1">The sequence shown here is derived from an EMBL/GenBank/DDBJ whole genome shotgun (WGS) entry which is preliminary data.</text>
</comment>
<sequence length="43" mass="5121">MGLLGSIKSIEFYPLQKLQELVFVKEVYKSDKRKSQHIMLTFF</sequence>
<organism evidence="1 2">
    <name type="scientific">Streptococcus vestibularis ATCC 49124</name>
    <dbReference type="NCBI Taxonomy" id="889206"/>
    <lineage>
        <taxon>Bacteria</taxon>
        <taxon>Bacillati</taxon>
        <taxon>Bacillota</taxon>
        <taxon>Bacilli</taxon>
        <taxon>Lactobacillales</taxon>
        <taxon>Streptococcaceae</taxon>
        <taxon>Streptococcus</taxon>
    </lineage>
</organism>
<evidence type="ECO:0000313" key="1">
    <source>
        <dbReference type="EMBL" id="EFX96372.1"/>
    </source>
</evidence>
<keyword evidence="2" id="KW-1185">Reference proteome</keyword>
<dbReference type="Proteomes" id="UP000003697">
    <property type="component" value="Unassembled WGS sequence"/>
</dbReference>